<evidence type="ECO:0000256" key="7">
    <source>
        <dbReference type="SAM" id="Phobius"/>
    </source>
</evidence>
<dbReference type="Pfam" id="PF21082">
    <property type="entry name" value="MS_channel_3rd"/>
    <property type="match status" value="1"/>
</dbReference>
<dbReference type="GO" id="GO:0005886">
    <property type="term" value="C:plasma membrane"/>
    <property type="evidence" value="ECO:0007669"/>
    <property type="project" value="TreeGrafter"/>
</dbReference>
<evidence type="ECO:0000256" key="6">
    <source>
        <dbReference type="SAM" id="MobiDB-lite"/>
    </source>
</evidence>
<dbReference type="GO" id="GO:0012505">
    <property type="term" value="C:endomembrane system"/>
    <property type="evidence" value="ECO:0007669"/>
    <property type="project" value="UniProtKB-SubCell"/>
</dbReference>
<dbReference type="RefSeq" id="WP_146974789.1">
    <property type="nucleotide sequence ID" value="NZ_VOSL01000053.1"/>
</dbReference>
<evidence type="ECO:0000256" key="3">
    <source>
        <dbReference type="ARBA" id="ARBA00022692"/>
    </source>
</evidence>
<organism evidence="10 11">
    <name type="scientific">Lujinxingia vulgaris</name>
    <dbReference type="NCBI Taxonomy" id="2600176"/>
    <lineage>
        <taxon>Bacteria</taxon>
        <taxon>Deltaproteobacteria</taxon>
        <taxon>Bradymonadales</taxon>
        <taxon>Lujinxingiaceae</taxon>
        <taxon>Lujinxingia</taxon>
    </lineage>
</organism>
<dbReference type="AlphaFoldDB" id="A0A5C6X160"/>
<protein>
    <submittedName>
        <fullName evidence="10">Mechanosensitive ion channel</fullName>
    </submittedName>
</protein>
<keyword evidence="3 7" id="KW-0812">Transmembrane</keyword>
<dbReference type="InterPro" id="IPR010920">
    <property type="entry name" value="LSM_dom_sf"/>
</dbReference>
<dbReference type="GO" id="GO:0071470">
    <property type="term" value="P:cellular response to osmotic stress"/>
    <property type="evidence" value="ECO:0007669"/>
    <property type="project" value="InterPro"/>
</dbReference>
<dbReference type="Gene3D" id="2.30.30.60">
    <property type="match status" value="1"/>
</dbReference>
<dbReference type="PANTHER" id="PTHR30414">
    <property type="entry name" value="MINICONDUCTANCE MECHANOSENSITIVE CHANNEL YBDG"/>
    <property type="match status" value="1"/>
</dbReference>
<feature type="region of interest" description="Disordered" evidence="6">
    <location>
        <begin position="414"/>
        <end position="435"/>
    </location>
</feature>
<dbReference type="EMBL" id="VOSL01000053">
    <property type="protein sequence ID" value="TXD34838.1"/>
    <property type="molecule type" value="Genomic_DNA"/>
</dbReference>
<dbReference type="Proteomes" id="UP000321046">
    <property type="component" value="Unassembled WGS sequence"/>
</dbReference>
<dbReference type="InterPro" id="IPR030192">
    <property type="entry name" value="YbdG"/>
</dbReference>
<feature type="transmembrane region" description="Helical" evidence="7">
    <location>
        <begin position="97"/>
        <end position="118"/>
    </location>
</feature>
<accession>A0A5C6X160</accession>
<keyword evidence="4 7" id="KW-1133">Transmembrane helix</keyword>
<feature type="transmembrane region" description="Helical" evidence="7">
    <location>
        <begin position="16"/>
        <end position="38"/>
    </location>
</feature>
<feature type="domain" description="Mechanosensitive ion channel MscS C-terminal" evidence="9">
    <location>
        <begin position="337"/>
        <end position="397"/>
    </location>
</feature>
<comment type="caution">
    <text evidence="10">The sequence shown here is derived from an EMBL/GenBank/DDBJ whole genome shotgun (WGS) entry which is preliminary data.</text>
</comment>
<evidence type="ECO:0000256" key="1">
    <source>
        <dbReference type="ARBA" id="ARBA00004127"/>
    </source>
</evidence>
<keyword evidence="5 7" id="KW-0472">Membrane</keyword>
<evidence type="ECO:0000256" key="4">
    <source>
        <dbReference type="ARBA" id="ARBA00022989"/>
    </source>
</evidence>
<evidence type="ECO:0000313" key="10">
    <source>
        <dbReference type="EMBL" id="TXD34838.1"/>
    </source>
</evidence>
<sequence length="435" mass="48347">MDVLPFKDWLAAFDPSALYALGFGLGALLLALAIVTLITRRIALPALLSFASKSSIAWDDILVEQKVLHRLAALPSLLTLQLGITWVPHLPAGLSEAIRLICLCLVIVAIARSISALLSTFNELHRRFSVNRDRPIKGYLQVVQVLVYCVAGILIVSFLLDRSPLILLSGLGAMTAVILLVFRDSLLSLVAGIQLTQNDLLRVGDWIEMPQFNADGDVTDIALNVVTVQNWDRTLTIIPTHKFLEHSFKNWRGMQLSGGRRIMRAIHLDLGSVRFLSDEDIAGLRTIRVLRPYLDQKLKEIREHNESALSEEFATEGINRRRLTNIGTLRAYIGLYLREHPGIHKDMTFMVRQLEPTPQGLPLQIYVFTNTTVWAEYEAIQGDVFDHILASLPRFGLRAFQAPSGADISRTTEALQPLRQLPTPEASKAGATASP</sequence>
<dbReference type="InterPro" id="IPR023408">
    <property type="entry name" value="MscS_beta-dom_sf"/>
</dbReference>
<dbReference type="PANTHER" id="PTHR30414:SF0">
    <property type="entry name" value="MINICONDUCTANCE MECHANOSENSITIVE CHANNEL YBDG"/>
    <property type="match status" value="1"/>
</dbReference>
<feature type="transmembrane region" description="Helical" evidence="7">
    <location>
        <begin position="139"/>
        <end position="159"/>
    </location>
</feature>
<comment type="subcellular location">
    <subcellularLocation>
        <location evidence="1">Endomembrane system</location>
        <topology evidence="1">Multi-pass membrane protein</topology>
    </subcellularLocation>
</comment>
<name>A0A5C6X160_9DELT</name>
<dbReference type="InterPro" id="IPR006685">
    <property type="entry name" value="MscS_channel_2nd"/>
</dbReference>
<feature type="transmembrane region" description="Helical" evidence="7">
    <location>
        <begin position="165"/>
        <end position="182"/>
    </location>
</feature>
<gene>
    <name evidence="10" type="ORF">FRC96_12320</name>
</gene>
<dbReference type="Pfam" id="PF00924">
    <property type="entry name" value="MS_channel_2nd"/>
    <property type="match status" value="1"/>
</dbReference>
<reference evidence="10 11" key="1">
    <citation type="submission" date="2019-08" db="EMBL/GenBank/DDBJ databases">
        <title>Bradymonadales sp. TMQ2.</title>
        <authorList>
            <person name="Liang Q."/>
        </authorList>
    </citation>
    <scope>NUCLEOTIDE SEQUENCE [LARGE SCALE GENOMIC DNA]</scope>
    <source>
        <strain evidence="10 11">TMQ2</strain>
    </source>
</reference>
<evidence type="ECO:0000259" key="8">
    <source>
        <dbReference type="Pfam" id="PF00924"/>
    </source>
</evidence>
<comment type="similarity">
    <text evidence="2">Belongs to the MscS (TC 1.A.23) family.</text>
</comment>
<feature type="domain" description="Mechanosensitive ion channel MscS" evidence="8">
    <location>
        <begin position="184"/>
        <end position="252"/>
    </location>
</feature>
<dbReference type="InterPro" id="IPR049278">
    <property type="entry name" value="MS_channel_C"/>
</dbReference>
<dbReference type="OrthoDB" id="9775207at2"/>
<dbReference type="SUPFAM" id="SSF50182">
    <property type="entry name" value="Sm-like ribonucleoproteins"/>
    <property type="match status" value="1"/>
</dbReference>
<dbReference type="GO" id="GO:0008381">
    <property type="term" value="F:mechanosensitive monoatomic ion channel activity"/>
    <property type="evidence" value="ECO:0007669"/>
    <property type="project" value="InterPro"/>
</dbReference>
<evidence type="ECO:0000313" key="11">
    <source>
        <dbReference type="Proteomes" id="UP000321046"/>
    </source>
</evidence>
<proteinExistence type="inferred from homology"/>
<evidence type="ECO:0000256" key="5">
    <source>
        <dbReference type="ARBA" id="ARBA00023136"/>
    </source>
</evidence>
<evidence type="ECO:0000256" key="2">
    <source>
        <dbReference type="ARBA" id="ARBA00008017"/>
    </source>
</evidence>
<evidence type="ECO:0000259" key="9">
    <source>
        <dbReference type="Pfam" id="PF21082"/>
    </source>
</evidence>